<dbReference type="PANTHER" id="PTHR30349">
    <property type="entry name" value="PHAGE INTEGRASE-RELATED"/>
    <property type="match status" value="1"/>
</dbReference>
<dbReference type="RefSeq" id="WP_343926862.1">
    <property type="nucleotide sequence ID" value="NZ_BAAAKW010000071.1"/>
</dbReference>
<dbReference type="PANTHER" id="PTHR30349:SF90">
    <property type="entry name" value="TYROSINE RECOMBINASE XERD"/>
    <property type="match status" value="1"/>
</dbReference>
<feature type="domain" description="Tyr recombinase" evidence="5">
    <location>
        <begin position="114"/>
        <end position="298"/>
    </location>
</feature>
<dbReference type="InterPro" id="IPR004107">
    <property type="entry name" value="Integrase_SAM-like_N"/>
</dbReference>
<evidence type="ECO:0000259" key="6">
    <source>
        <dbReference type="PROSITE" id="PS51900"/>
    </source>
</evidence>
<evidence type="ECO:0000259" key="5">
    <source>
        <dbReference type="PROSITE" id="PS51898"/>
    </source>
</evidence>
<dbReference type="PROSITE" id="PS51898">
    <property type="entry name" value="TYR_RECOMBINASE"/>
    <property type="match status" value="1"/>
</dbReference>
<feature type="domain" description="Core-binding (CB)" evidence="6">
    <location>
        <begin position="7"/>
        <end position="92"/>
    </location>
</feature>
<evidence type="ECO:0008006" key="9">
    <source>
        <dbReference type="Google" id="ProtNLM"/>
    </source>
</evidence>
<dbReference type="Pfam" id="PF00589">
    <property type="entry name" value="Phage_integrase"/>
    <property type="match status" value="1"/>
</dbReference>
<dbReference type="InterPro" id="IPR010998">
    <property type="entry name" value="Integrase_recombinase_N"/>
</dbReference>
<dbReference type="InterPro" id="IPR002104">
    <property type="entry name" value="Integrase_catalytic"/>
</dbReference>
<protein>
    <recommendedName>
        <fullName evidence="9">Integrase</fullName>
    </recommendedName>
</protein>
<dbReference type="InterPro" id="IPR011010">
    <property type="entry name" value="DNA_brk_join_enz"/>
</dbReference>
<dbReference type="InterPro" id="IPR013762">
    <property type="entry name" value="Integrase-like_cat_sf"/>
</dbReference>
<dbReference type="EMBL" id="BAAAKW010000071">
    <property type="protein sequence ID" value="GAA1228367.1"/>
    <property type="molecule type" value="Genomic_DNA"/>
</dbReference>
<evidence type="ECO:0000256" key="3">
    <source>
        <dbReference type="ARBA" id="ARBA00023172"/>
    </source>
</evidence>
<evidence type="ECO:0000313" key="7">
    <source>
        <dbReference type="EMBL" id="GAA1228367.1"/>
    </source>
</evidence>
<keyword evidence="8" id="KW-1185">Reference proteome</keyword>
<proteinExistence type="predicted"/>
<dbReference type="Pfam" id="PF02899">
    <property type="entry name" value="Phage_int_SAM_1"/>
    <property type="match status" value="1"/>
</dbReference>
<keyword evidence="3" id="KW-0233">DNA recombination</keyword>
<dbReference type="Proteomes" id="UP001500943">
    <property type="component" value="Unassembled WGS sequence"/>
</dbReference>
<dbReference type="Gene3D" id="1.10.150.130">
    <property type="match status" value="1"/>
</dbReference>
<evidence type="ECO:0000256" key="1">
    <source>
        <dbReference type="ARBA" id="ARBA00022908"/>
    </source>
</evidence>
<reference evidence="7 8" key="1">
    <citation type="journal article" date="2019" name="Int. J. Syst. Evol. Microbiol.">
        <title>The Global Catalogue of Microorganisms (GCM) 10K type strain sequencing project: providing services to taxonomists for standard genome sequencing and annotation.</title>
        <authorList>
            <consortium name="The Broad Institute Genomics Platform"/>
            <consortium name="The Broad Institute Genome Sequencing Center for Infectious Disease"/>
            <person name="Wu L."/>
            <person name="Ma J."/>
        </authorList>
    </citation>
    <scope>NUCLEOTIDE SEQUENCE [LARGE SCALE GENOMIC DNA]</scope>
    <source>
        <strain evidence="7 8">JCM 12762</strain>
    </source>
</reference>
<accession>A0ABN1W3E1</accession>
<dbReference type="SUPFAM" id="SSF56349">
    <property type="entry name" value="DNA breaking-rejoining enzymes"/>
    <property type="match status" value="1"/>
</dbReference>
<evidence type="ECO:0000256" key="4">
    <source>
        <dbReference type="PROSITE-ProRule" id="PRU01248"/>
    </source>
</evidence>
<dbReference type="PROSITE" id="PS51900">
    <property type="entry name" value="CB"/>
    <property type="match status" value="1"/>
</dbReference>
<sequence>MSDFEKWSVEAVLVAFDEHLRRARGVCVGTRRNYVRFVGAFLETVFCDGLVEVGVICVRDVVDFVSAMTRRYQSVTVELVATSLRSFFRFLRAAGLRADRLEDAVPMVLHRRTGLVRYLDSARFDQLIASLDSSSPRGLRDRAIIFCVARLGLRSSEVARLQFEDIDWLQGVVRVRSRKTGHGALLPLTGEVGTALADYLQHGRPASDTRQVFVLHRLRVGAPISDSIIGRAVDNALRQAGIAAPVRGANLLRHSLATDLLAHGAGLSEIADVLGHSSLSTTRIYAAVDVEALRHVGLPWPQVMS</sequence>
<organism evidence="7 8">
    <name type="scientific">Rhodoglobus aureus</name>
    <dbReference type="NCBI Taxonomy" id="191497"/>
    <lineage>
        <taxon>Bacteria</taxon>
        <taxon>Bacillati</taxon>
        <taxon>Actinomycetota</taxon>
        <taxon>Actinomycetes</taxon>
        <taxon>Micrococcales</taxon>
        <taxon>Microbacteriaceae</taxon>
        <taxon>Rhodoglobus</taxon>
    </lineage>
</organism>
<evidence type="ECO:0000256" key="2">
    <source>
        <dbReference type="ARBA" id="ARBA00023125"/>
    </source>
</evidence>
<name>A0ABN1W3E1_9MICO</name>
<keyword evidence="2 4" id="KW-0238">DNA-binding</keyword>
<dbReference type="InterPro" id="IPR050090">
    <property type="entry name" value="Tyrosine_recombinase_XerCD"/>
</dbReference>
<comment type="caution">
    <text evidence="7">The sequence shown here is derived from an EMBL/GenBank/DDBJ whole genome shotgun (WGS) entry which is preliminary data.</text>
</comment>
<evidence type="ECO:0000313" key="8">
    <source>
        <dbReference type="Proteomes" id="UP001500943"/>
    </source>
</evidence>
<keyword evidence="1" id="KW-0229">DNA integration</keyword>
<dbReference type="Gene3D" id="1.10.443.10">
    <property type="entry name" value="Intergrase catalytic core"/>
    <property type="match status" value="1"/>
</dbReference>
<dbReference type="InterPro" id="IPR044068">
    <property type="entry name" value="CB"/>
</dbReference>
<gene>
    <name evidence="7" type="ORF">GCM10009655_28730</name>
</gene>
<dbReference type="CDD" id="cd01188">
    <property type="entry name" value="INT_RitA_C_like"/>
    <property type="match status" value="1"/>
</dbReference>